<dbReference type="EMBL" id="CZBI01000004">
    <property type="protein sequence ID" value="CUQ22650.1"/>
    <property type="molecule type" value="Genomic_DNA"/>
</dbReference>
<evidence type="ECO:0000313" key="2">
    <source>
        <dbReference type="Proteomes" id="UP000095541"/>
    </source>
</evidence>
<reference evidence="1 2" key="1">
    <citation type="submission" date="2015-09" db="EMBL/GenBank/DDBJ databases">
        <authorList>
            <consortium name="Pathogen Informatics"/>
        </authorList>
    </citation>
    <scope>NUCLEOTIDE SEQUENCE [LARGE SCALE GENOMIC DNA]</scope>
    <source>
        <strain evidence="1 2">2789STDY5834945</strain>
    </source>
</reference>
<gene>
    <name evidence="1" type="ORF">ERS852557_03071</name>
</gene>
<dbReference type="RefSeq" id="WP_155521400.1">
    <property type="nucleotide sequence ID" value="NZ_CZBI01000004.1"/>
</dbReference>
<dbReference type="Proteomes" id="UP000095541">
    <property type="component" value="Unassembled WGS sequence"/>
</dbReference>
<organism evidence="1 2">
    <name type="scientific">Bacteroides thetaiotaomicron</name>
    <dbReference type="NCBI Taxonomy" id="818"/>
    <lineage>
        <taxon>Bacteria</taxon>
        <taxon>Pseudomonadati</taxon>
        <taxon>Bacteroidota</taxon>
        <taxon>Bacteroidia</taxon>
        <taxon>Bacteroidales</taxon>
        <taxon>Bacteroidaceae</taxon>
        <taxon>Bacteroides</taxon>
    </lineage>
</organism>
<accession>A0A174US94</accession>
<sequence length="87" mass="9991">MEILFNNEFPFQRGMFMSIESVLKDGEPLTLVKIGELNNRKEAKVYQPNIDELRQLASLFTHLSNNQKCLLQLGQPSLGIEEVKLIE</sequence>
<protein>
    <submittedName>
        <fullName evidence="1">Uncharacterized protein</fullName>
    </submittedName>
</protein>
<dbReference type="AlphaFoldDB" id="A0A174US94"/>
<name>A0A174US94_BACT4</name>
<evidence type="ECO:0000313" key="1">
    <source>
        <dbReference type="EMBL" id="CUQ22650.1"/>
    </source>
</evidence>
<proteinExistence type="predicted"/>